<dbReference type="EMBL" id="BK015868">
    <property type="protein sequence ID" value="DAD70571.1"/>
    <property type="molecule type" value="Genomic_DNA"/>
</dbReference>
<evidence type="ECO:0000313" key="1">
    <source>
        <dbReference type="EMBL" id="DAD70571.1"/>
    </source>
</evidence>
<dbReference type="InterPro" id="IPR005335">
    <property type="entry name" value="Terminase_ssu"/>
</dbReference>
<reference evidence="1" key="1">
    <citation type="journal article" date="2021" name="Proc. Natl. Acad. Sci. U.S.A.">
        <title>A Catalog of Tens of Thousands of Viruses from Human Metagenomes Reveals Hidden Associations with Chronic Diseases.</title>
        <authorList>
            <person name="Tisza M.J."/>
            <person name="Buck C.B."/>
        </authorList>
    </citation>
    <scope>NUCLEOTIDE SEQUENCE</scope>
    <source>
        <strain evidence="1">CtvSF8</strain>
    </source>
</reference>
<dbReference type="InterPro" id="IPR038713">
    <property type="entry name" value="Terminase_Gp1_N_sf"/>
</dbReference>
<name>A0A8S5LL27_9CAUD</name>
<proteinExistence type="predicted"/>
<dbReference type="GO" id="GO:0051276">
    <property type="term" value="P:chromosome organization"/>
    <property type="evidence" value="ECO:0007669"/>
    <property type="project" value="InterPro"/>
</dbReference>
<dbReference type="Pfam" id="PF03592">
    <property type="entry name" value="Terminase_2"/>
    <property type="match status" value="1"/>
</dbReference>
<dbReference type="Gene3D" id="1.10.10.1400">
    <property type="entry name" value="Terminase, small subunit, N-terminal DNA-binding domain, HTH motif"/>
    <property type="match status" value="1"/>
</dbReference>
<protein>
    <submittedName>
        <fullName evidence="1">Terminase small subunit</fullName>
    </submittedName>
</protein>
<sequence>MAKIAKAKDESKAKIKPKVEDWAEELNEQQRLFVLYYCTDEWCFLNGTLAYRKAYPKCKSDEAAATGASKLLRIAKVKKSARSLLKLTRELDDELTAYKILKTYEHLAFYNPADIITNTGELLKPLKELGPLAICVEQIQTFYTKDGAPCTVVKLANRHKALTVLMKYLSLVKPEINMEAMMPVAMISDKTSIAEWQTETKTS</sequence>
<accession>A0A8S5LL27</accession>
<organism evidence="1">
    <name type="scientific">Podoviridae sp. ctvSF8</name>
    <dbReference type="NCBI Taxonomy" id="2827621"/>
    <lineage>
        <taxon>Viruses</taxon>
        <taxon>Duplodnaviria</taxon>
        <taxon>Heunggongvirae</taxon>
        <taxon>Uroviricota</taxon>
        <taxon>Caudoviricetes</taxon>
    </lineage>
</organism>